<dbReference type="PANTHER" id="PTHR37984">
    <property type="entry name" value="PROTEIN CBG26694"/>
    <property type="match status" value="1"/>
</dbReference>
<dbReference type="GO" id="GO:0015074">
    <property type="term" value="P:DNA integration"/>
    <property type="evidence" value="ECO:0007669"/>
    <property type="project" value="InterPro"/>
</dbReference>
<dbReference type="InterPro" id="IPR041588">
    <property type="entry name" value="Integrase_H2C2"/>
</dbReference>
<feature type="region of interest" description="Disordered" evidence="1">
    <location>
        <begin position="334"/>
        <end position="358"/>
    </location>
</feature>
<dbReference type="Pfam" id="PF17921">
    <property type="entry name" value="Integrase_H2C2"/>
    <property type="match status" value="1"/>
</dbReference>
<dbReference type="Proteomes" id="UP000437068">
    <property type="component" value="Unassembled WGS sequence"/>
</dbReference>
<dbReference type="PROSITE" id="PS50994">
    <property type="entry name" value="INTEGRASE"/>
    <property type="match status" value="1"/>
</dbReference>
<organism evidence="3 4">
    <name type="scientific">Phytophthora fragariae</name>
    <dbReference type="NCBI Taxonomy" id="53985"/>
    <lineage>
        <taxon>Eukaryota</taxon>
        <taxon>Sar</taxon>
        <taxon>Stramenopiles</taxon>
        <taxon>Oomycota</taxon>
        <taxon>Peronosporomycetes</taxon>
        <taxon>Peronosporales</taxon>
        <taxon>Peronosporaceae</taxon>
        <taxon>Phytophthora</taxon>
    </lineage>
</organism>
<comment type="caution">
    <text evidence="3">The sequence shown here is derived from an EMBL/GenBank/DDBJ whole genome shotgun (WGS) entry which is preliminary data.</text>
</comment>
<dbReference type="Gene3D" id="3.30.420.10">
    <property type="entry name" value="Ribonuclease H-like superfamily/Ribonuclease H"/>
    <property type="match status" value="1"/>
</dbReference>
<evidence type="ECO:0000259" key="2">
    <source>
        <dbReference type="PROSITE" id="PS50994"/>
    </source>
</evidence>
<evidence type="ECO:0000256" key="1">
    <source>
        <dbReference type="SAM" id="MobiDB-lite"/>
    </source>
</evidence>
<dbReference type="FunFam" id="1.10.340.70:FF:000001">
    <property type="entry name" value="Retrovirus-related Pol polyprotein from transposon gypsy-like Protein"/>
    <property type="match status" value="1"/>
</dbReference>
<accession>A0A6A4BMW3</accession>
<dbReference type="AlphaFoldDB" id="A0A6A4BMW3"/>
<dbReference type="EMBL" id="QXGE01003039">
    <property type="protein sequence ID" value="KAE9277489.1"/>
    <property type="molecule type" value="Genomic_DNA"/>
</dbReference>
<dbReference type="InterPro" id="IPR001584">
    <property type="entry name" value="Integrase_cat-core"/>
</dbReference>
<dbReference type="PANTHER" id="PTHR37984:SF5">
    <property type="entry name" value="PROTEIN NYNRIN-LIKE"/>
    <property type="match status" value="1"/>
</dbReference>
<dbReference type="Pfam" id="PF00665">
    <property type="entry name" value="rve"/>
    <property type="match status" value="1"/>
</dbReference>
<dbReference type="SUPFAM" id="SSF53098">
    <property type="entry name" value="Ribonuclease H-like"/>
    <property type="match status" value="1"/>
</dbReference>
<protein>
    <recommendedName>
        <fullName evidence="2">Integrase catalytic domain-containing protein</fullName>
    </recommendedName>
</protein>
<reference evidence="3 4" key="1">
    <citation type="submission" date="2018-08" db="EMBL/GenBank/DDBJ databases">
        <title>Genomic investigation of the strawberry pathogen Phytophthora fragariae indicates pathogenicity is determined by transcriptional variation in three key races.</title>
        <authorList>
            <person name="Adams T.M."/>
            <person name="Armitage A.D."/>
            <person name="Sobczyk M.K."/>
            <person name="Bates H.J."/>
            <person name="Dunwell J.M."/>
            <person name="Nellist C.F."/>
            <person name="Harrison R.J."/>
        </authorList>
    </citation>
    <scope>NUCLEOTIDE SEQUENCE [LARGE SCALE GENOMIC DNA]</scope>
    <source>
        <strain evidence="3 4">A4</strain>
    </source>
</reference>
<name>A0A6A4BMW3_9STRA</name>
<dbReference type="InterPro" id="IPR050951">
    <property type="entry name" value="Retrovirus_Pol_polyprotein"/>
</dbReference>
<evidence type="ECO:0000313" key="4">
    <source>
        <dbReference type="Proteomes" id="UP000437068"/>
    </source>
</evidence>
<dbReference type="GO" id="GO:0003676">
    <property type="term" value="F:nucleic acid binding"/>
    <property type="evidence" value="ECO:0007669"/>
    <property type="project" value="InterPro"/>
</dbReference>
<dbReference type="Gene3D" id="1.10.340.70">
    <property type="match status" value="1"/>
</dbReference>
<dbReference type="InterPro" id="IPR036397">
    <property type="entry name" value="RNaseH_sf"/>
</dbReference>
<feature type="compositionally biased region" description="Polar residues" evidence="1">
    <location>
        <begin position="334"/>
        <end position="351"/>
    </location>
</feature>
<gene>
    <name evidence="3" type="ORF">PF001_g25632</name>
</gene>
<proteinExistence type="predicted"/>
<dbReference type="InterPro" id="IPR012337">
    <property type="entry name" value="RNaseH-like_sf"/>
</dbReference>
<sequence>MARWLSLFSEYNFVVHYKPGKTNILADALSRRPDYVQSGRHAVGDEDDDECAVCVAEEVAAVEVAATSPLRDLITNAYKDDPACSELIKFLRDPSDAGKRKLSPCSRSHVGRYSLDGELLMYCVDREDPPRIVVPLDDDLRARLIHEFHDTPSGGHLGREKTFASLSRDFYWLHMYKWVRKWVRSCEACQRVKPNPSKQAPLRPLPVATDAWASVSMDFVFGLPRDTQGRTGVLVFVDRFSKMLHLAPVAASITAKQTAAIFVDVVYRHHGLPSSIVSDRDPRFTSAFWRELFQLLGTRSRMSTASHPETDGQTERANRVVEDVLRSFATSFKSWNTSPPRSNSPSITLSTPRPGLPRSSSTLADTLVSLPSLVWSALSLQLTVMMSTRSPLHRWIRTTMLLLSLTTTVQSVVVPLPMLPPRCYTASPLAKVPTLQQSERVHVPPRGRHTRAHAPTPNELHVRVPPEGQYLRTSQLGLHAH</sequence>
<evidence type="ECO:0000313" key="3">
    <source>
        <dbReference type="EMBL" id="KAE9277489.1"/>
    </source>
</evidence>
<feature type="domain" description="Integrase catalytic" evidence="2">
    <location>
        <begin position="200"/>
        <end position="327"/>
    </location>
</feature>